<sequence>MGESEINRRGKKRKIKNNKFISRAKKKMKEGRFDILDAETYEYFLRIGESLRTMTADEDKTDFCSNVLKETAGKEWDVMRHAMSSRILEAVIPVAPWADMEGIREAARDRRSWEGMGCPARVLECLLKDSARRINEDASEKVECIKFLETKSRLFLNNLESQIWETNANHVTRCCLTCCSESSENKLHEVVKEATLYVMGWGQLNDHFSNPLISGFLQILLSSARKCCPKTCDKLLKHLNKVAFLPKSAPAEEGGLPRIFLDEPLLRLLESAVTESSEKMFLKLFNNFFKDRLLPLALSDSHFALNKLILACSDKFIFEEIYAVLMESMDELAAKGRFKILTALSDRCLALTTKQGDFIQKIKVWLGCDQKEDKFTQCLLRMTKLSELNENSKIDMNGSLVLQNMFKFNKPIKVVESFLSSDPSELRAVAEDTKGSWVFNSFLTSSSVGDKSRMRLLAKMRGSYLPLASTKFGSRVFEELWKSAKFKDRQQMISELDRSLLSSQSGRVVAKKIQLELYLTDKKSWTSKHSNVKHFID</sequence>
<accession>A0A0A9YTJ6</accession>
<dbReference type="GO" id="GO:0030686">
    <property type="term" value="C:90S preribosome"/>
    <property type="evidence" value="ECO:0007669"/>
    <property type="project" value="TreeGrafter"/>
</dbReference>
<dbReference type="InterPro" id="IPR016024">
    <property type="entry name" value="ARM-type_fold"/>
</dbReference>
<dbReference type="EMBL" id="GBHO01016685">
    <property type="protein sequence ID" value="JAG26919.1"/>
    <property type="molecule type" value="Transcribed_RNA"/>
</dbReference>
<dbReference type="InterPro" id="IPR040000">
    <property type="entry name" value="NOP9"/>
</dbReference>
<gene>
    <name evidence="5" type="primary">CN021_3</name>
    <name evidence="4" type="ORF">CM83_88432</name>
    <name evidence="3" type="ORF">CM83_88439</name>
    <name evidence="5" type="ORF">g.55876</name>
</gene>
<reference evidence="5" key="3">
    <citation type="journal article" date="2016" name="Gigascience">
        <title>De novo construction of an expanded transcriptome assembly for the western tarnished plant bug, Lygus hesperus.</title>
        <authorList>
            <person name="Tassone E.E."/>
            <person name="Geib S.M."/>
            <person name="Hall B."/>
            <person name="Fabrick J.A."/>
            <person name="Brent C.S."/>
            <person name="Hull J.J."/>
        </authorList>
    </citation>
    <scope>NUCLEOTIDE SEQUENCE</scope>
</reference>
<reference evidence="4" key="2">
    <citation type="submission" date="2014-07" db="EMBL/GenBank/DDBJ databases">
        <authorList>
            <person name="Hull J."/>
        </authorList>
    </citation>
    <scope>NUCLEOTIDE SEQUENCE</scope>
</reference>
<evidence type="ECO:0000313" key="3">
    <source>
        <dbReference type="EMBL" id="JAG26919.1"/>
    </source>
</evidence>
<dbReference type="GO" id="GO:0030688">
    <property type="term" value="C:preribosome, small subunit precursor"/>
    <property type="evidence" value="ECO:0007669"/>
    <property type="project" value="TreeGrafter"/>
</dbReference>
<dbReference type="PANTHER" id="PTHR13102:SF0">
    <property type="entry name" value="NUCLEOLAR PROTEIN 9"/>
    <property type="match status" value="1"/>
</dbReference>
<dbReference type="Pfam" id="PF22493">
    <property type="entry name" value="PUF_NOP9"/>
    <property type="match status" value="1"/>
</dbReference>
<dbReference type="AlphaFoldDB" id="A0A0A9YTJ6"/>
<reference evidence="4" key="1">
    <citation type="journal article" date="2014" name="PLoS ONE">
        <title>Transcriptome-Based Identification of ABC Transporters in the Western Tarnished Plant Bug Lygus hesperus.</title>
        <authorList>
            <person name="Hull J.J."/>
            <person name="Chaney K."/>
            <person name="Geib S.M."/>
            <person name="Fabrick J.A."/>
            <person name="Brent C.S."/>
            <person name="Walsh D."/>
            <person name="Lavine L.C."/>
        </authorList>
    </citation>
    <scope>NUCLEOTIDE SEQUENCE</scope>
</reference>
<evidence type="ECO:0000256" key="1">
    <source>
        <dbReference type="ARBA" id="ARBA00022737"/>
    </source>
</evidence>
<dbReference type="GO" id="GO:0000472">
    <property type="term" value="P:endonucleolytic cleavage to generate mature 5'-end of SSU-rRNA from (SSU-rRNA, 5.8S rRNA, LSU-rRNA)"/>
    <property type="evidence" value="ECO:0007669"/>
    <property type="project" value="TreeGrafter"/>
</dbReference>
<dbReference type="GO" id="GO:0000056">
    <property type="term" value="P:ribosomal small subunit export from nucleus"/>
    <property type="evidence" value="ECO:0007669"/>
    <property type="project" value="TreeGrafter"/>
</dbReference>
<dbReference type="PROSITE" id="PS50302">
    <property type="entry name" value="PUM"/>
    <property type="match status" value="1"/>
</dbReference>
<proteinExistence type="predicted"/>
<name>A0A0A9YTJ6_LYGHE</name>
<dbReference type="EMBL" id="GDHC01008498">
    <property type="protein sequence ID" value="JAQ10131.1"/>
    <property type="molecule type" value="Transcribed_RNA"/>
</dbReference>
<keyword evidence="1" id="KW-0677">Repeat</keyword>
<protein>
    <submittedName>
        <fullName evidence="5">Pumilio domain-containing protein C14orf21</fullName>
    </submittedName>
</protein>
<evidence type="ECO:0000313" key="5">
    <source>
        <dbReference type="EMBL" id="JAQ10131.1"/>
    </source>
</evidence>
<dbReference type="GO" id="GO:0005730">
    <property type="term" value="C:nucleolus"/>
    <property type="evidence" value="ECO:0007669"/>
    <property type="project" value="TreeGrafter"/>
</dbReference>
<dbReference type="GO" id="GO:0000480">
    <property type="term" value="P:endonucleolytic cleavage in 5'-ETS of tricistronic rRNA transcript (SSU-rRNA, 5.8S rRNA, LSU-rRNA)"/>
    <property type="evidence" value="ECO:0007669"/>
    <property type="project" value="TreeGrafter"/>
</dbReference>
<feature type="repeat" description="Pumilio" evidence="2">
    <location>
        <begin position="459"/>
        <end position="494"/>
    </location>
</feature>
<dbReference type="PANTHER" id="PTHR13102">
    <property type="entry name" value="NUCLEOLAR PROTEIN 9"/>
    <property type="match status" value="1"/>
</dbReference>
<dbReference type="GO" id="GO:0000447">
    <property type="term" value="P:endonucleolytic cleavage in ITS1 to separate SSU-rRNA from 5.8S rRNA and LSU-rRNA from tricistronic rRNA transcript (SSU-rRNA, 5.8S rRNA, LSU-rRNA)"/>
    <property type="evidence" value="ECO:0007669"/>
    <property type="project" value="TreeGrafter"/>
</dbReference>
<dbReference type="SUPFAM" id="SSF48371">
    <property type="entry name" value="ARM repeat"/>
    <property type="match status" value="1"/>
</dbReference>
<dbReference type="Gene3D" id="1.25.10.10">
    <property type="entry name" value="Leucine-rich Repeat Variant"/>
    <property type="match status" value="1"/>
</dbReference>
<evidence type="ECO:0000256" key="2">
    <source>
        <dbReference type="PROSITE-ProRule" id="PRU00317"/>
    </source>
</evidence>
<organism evidence="4">
    <name type="scientific">Lygus hesperus</name>
    <name type="common">Western plant bug</name>
    <dbReference type="NCBI Taxonomy" id="30085"/>
    <lineage>
        <taxon>Eukaryota</taxon>
        <taxon>Metazoa</taxon>
        <taxon>Ecdysozoa</taxon>
        <taxon>Arthropoda</taxon>
        <taxon>Hexapoda</taxon>
        <taxon>Insecta</taxon>
        <taxon>Pterygota</taxon>
        <taxon>Neoptera</taxon>
        <taxon>Paraneoptera</taxon>
        <taxon>Hemiptera</taxon>
        <taxon>Heteroptera</taxon>
        <taxon>Panheteroptera</taxon>
        <taxon>Cimicomorpha</taxon>
        <taxon>Miridae</taxon>
        <taxon>Mirini</taxon>
        <taxon>Lygus</taxon>
    </lineage>
</organism>
<dbReference type="InterPro" id="IPR011989">
    <property type="entry name" value="ARM-like"/>
</dbReference>
<dbReference type="EMBL" id="GBHO01009196">
    <property type="protein sequence ID" value="JAG34408.1"/>
    <property type="molecule type" value="Transcribed_RNA"/>
</dbReference>
<evidence type="ECO:0000313" key="4">
    <source>
        <dbReference type="EMBL" id="JAG34408.1"/>
    </source>
</evidence>
<dbReference type="InterPro" id="IPR001313">
    <property type="entry name" value="Pumilio_RNA-bd_rpt"/>
</dbReference>
<dbReference type="GO" id="GO:0003723">
    <property type="term" value="F:RNA binding"/>
    <property type="evidence" value="ECO:0007669"/>
    <property type="project" value="InterPro"/>
</dbReference>